<comment type="similarity">
    <text evidence="1 2">Belongs to the UPF0251 family.</text>
</comment>
<evidence type="ECO:0000313" key="5">
    <source>
        <dbReference type="Proteomes" id="UP000020938"/>
    </source>
</evidence>
<dbReference type="Pfam" id="PF02579">
    <property type="entry name" value="Nitro_FeMo-Co"/>
    <property type="match status" value="1"/>
</dbReference>
<dbReference type="SUPFAM" id="SSF88659">
    <property type="entry name" value="Sigma3 and sigma4 domains of RNA polymerase sigma factors"/>
    <property type="match status" value="1"/>
</dbReference>
<dbReference type="InterPro" id="IPR002852">
    <property type="entry name" value="UPF0251"/>
</dbReference>
<feature type="domain" description="Dinitrogenase iron-molybdenum cofactor biosynthesis" evidence="3">
    <location>
        <begin position="155"/>
        <end position="245"/>
    </location>
</feature>
<dbReference type="InterPro" id="IPR033913">
    <property type="entry name" value="MTH1175_dom"/>
</dbReference>
<dbReference type="PANTHER" id="PTHR37478">
    <property type="match status" value="1"/>
</dbReference>
<dbReference type="Proteomes" id="UP000020938">
    <property type="component" value="Unassembled WGS sequence"/>
</dbReference>
<dbReference type="InterPro" id="IPR036105">
    <property type="entry name" value="DiNase_FeMo-co_biosyn_sf"/>
</dbReference>
<evidence type="ECO:0000313" key="4">
    <source>
        <dbReference type="EMBL" id="EXZ72165.1"/>
    </source>
</evidence>
<dbReference type="Gene3D" id="3.30.420.130">
    <property type="entry name" value="Dinitrogenase iron-molybdenum cofactor biosynthesis domain"/>
    <property type="match status" value="1"/>
</dbReference>
<dbReference type="RefSeq" id="WP_032598718.1">
    <property type="nucleotide sequence ID" value="NZ_JGDS01000062.1"/>
</dbReference>
<dbReference type="Pfam" id="PF02001">
    <property type="entry name" value="DUF134"/>
    <property type="match status" value="1"/>
</dbReference>
<name>A0A016ALC5_BACFG</name>
<evidence type="ECO:0000256" key="1">
    <source>
        <dbReference type="ARBA" id="ARBA00009350"/>
    </source>
</evidence>
<dbReference type="PANTHER" id="PTHR37478:SF2">
    <property type="entry name" value="UPF0251 PROTEIN TK0562"/>
    <property type="match status" value="1"/>
</dbReference>
<dbReference type="EMBL" id="JGDS01000062">
    <property type="protein sequence ID" value="EXZ72165.1"/>
    <property type="molecule type" value="Genomic_DNA"/>
</dbReference>
<dbReference type="HAMAP" id="MF_00674">
    <property type="entry name" value="UPF0251"/>
    <property type="match status" value="1"/>
</dbReference>
<dbReference type="InterPro" id="IPR013324">
    <property type="entry name" value="RNA_pol_sigma_r3/r4-like"/>
</dbReference>
<evidence type="ECO:0000256" key="2">
    <source>
        <dbReference type="HAMAP-Rule" id="MF_00674"/>
    </source>
</evidence>
<organism evidence="4 5">
    <name type="scientific">Bacteroides fragilis str. 3976T8</name>
    <dbReference type="NCBI Taxonomy" id="1339314"/>
    <lineage>
        <taxon>Bacteria</taxon>
        <taxon>Pseudomonadati</taxon>
        <taxon>Bacteroidota</taxon>
        <taxon>Bacteroidia</taxon>
        <taxon>Bacteroidales</taxon>
        <taxon>Bacteroidaceae</taxon>
        <taxon>Bacteroides</taxon>
    </lineage>
</organism>
<dbReference type="SUPFAM" id="SSF53146">
    <property type="entry name" value="Nitrogenase accessory factor-like"/>
    <property type="match status" value="1"/>
</dbReference>
<reference evidence="4 5" key="1">
    <citation type="submission" date="2014-02" db="EMBL/GenBank/DDBJ databases">
        <authorList>
            <person name="Sears C."/>
            <person name="Carroll K."/>
            <person name="Sack B.R."/>
            <person name="Qadri F."/>
            <person name="Myers L.L."/>
            <person name="Chung G.-T."/>
            <person name="Escheverria P."/>
            <person name="Fraser C.M."/>
            <person name="Sadzewicz L."/>
            <person name="Shefchek K.A."/>
            <person name="Tallon L."/>
            <person name="Das S.P."/>
            <person name="Daugherty S."/>
            <person name="Mongodin E.F."/>
        </authorList>
    </citation>
    <scope>NUCLEOTIDE SEQUENCE [LARGE SCALE GENOMIC DNA]</scope>
    <source>
        <strain evidence="4 5">3976T8</strain>
    </source>
</reference>
<dbReference type="CDD" id="cd00851">
    <property type="entry name" value="MTH1175"/>
    <property type="match status" value="1"/>
</dbReference>
<dbReference type="InterPro" id="IPR003731">
    <property type="entry name" value="Di-Nase_FeMo-co_biosynth"/>
</dbReference>
<sequence length="272" mass="29897">MSPRPKNIRKVNDMPVTAGFKPIGLNSCCKNTIFLHFEEYEAIRLCDYEMKTQQEASVSMGVSRPTLSRIYVSARRKIAKALVRGVTLMIEGGAAYTDSEWFRCGACGFLFNNINPALKIRKMECPVCYSDDLSISNININKNEIMMKIAIPTRDNVVDNHFGHCEYYTILTVGQDNQILSSETIPSPQGCGCKSNIAGELENMGVSVMLAGNMGQGALNVLTSHHIKVIRGCSGNILEVAADYLSGKLTDSGVGCSSHEHHHECHGHSHKE</sequence>
<accession>A0A016ALC5</accession>
<comment type="caution">
    <text evidence="4">The sequence shown here is derived from an EMBL/GenBank/DDBJ whole genome shotgun (WGS) entry which is preliminary data.</text>
</comment>
<dbReference type="AlphaFoldDB" id="A0A016ALC5"/>
<gene>
    <name evidence="4" type="ORF">M123_3511</name>
</gene>
<evidence type="ECO:0000259" key="3">
    <source>
        <dbReference type="Pfam" id="PF02579"/>
    </source>
</evidence>
<proteinExistence type="inferred from homology"/>
<protein>
    <recommendedName>
        <fullName evidence="2">UPF0251 protein M123_3511</fullName>
    </recommendedName>
</protein>
<dbReference type="PATRIC" id="fig|1339314.3.peg.3662"/>